<gene>
    <name evidence="3" type="ORF">PBAH0796_LOCUS2227</name>
</gene>
<feature type="transmembrane region" description="Helical" evidence="2">
    <location>
        <begin position="316"/>
        <end position="335"/>
    </location>
</feature>
<feature type="transmembrane region" description="Helical" evidence="2">
    <location>
        <begin position="46"/>
        <end position="68"/>
    </location>
</feature>
<reference evidence="3" key="1">
    <citation type="submission" date="2021-01" db="EMBL/GenBank/DDBJ databases">
        <authorList>
            <person name="Corre E."/>
            <person name="Pelletier E."/>
            <person name="Niang G."/>
            <person name="Scheremetjew M."/>
            <person name="Finn R."/>
            <person name="Kale V."/>
            <person name="Holt S."/>
            <person name="Cochrane G."/>
            <person name="Meng A."/>
            <person name="Brown T."/>
            <person name="Cohen L."/>
        </authorList>
    </citation>
    <scope>NUCLEOTIDE SEQUENCE</scope>
    <source>
        <strain evidence="3">Pbaha01</strain>
    </source>
</reference>
<accession>A0A7R9ZX60</accession>
<dbReference type="InterPro" id="IPR037185">
    <property type="entry name" value="EmrE-like"/>
</dbReference>
<keyword evidence="2" id="KW-1133">Transmembrane helix</keyword>
<name>A0A7R9ZX60_9DINO</name>
<feature type="compositionally biased region" description="Polar residues" evidence="1">
    <location>
        <begin position="449"/>
        <end position="462"/>
    </location>
</feature>
<organism evidence="3">
    <name type="scientific">Pyrodinium bahamense</name>
    <dbReference type="NCBI Taxonomy" id="73915"/>
    <lineage>
        <taxon>Eukaryota</taxon>
        <taxon>Sar</taxon>
        <taxon>Alveolata</taxon>
        <taxon>Dinophyceae</taxon>
        <taxon>Gonyaulacales</taxon>
        <taxon>Pyrocystaceae</taxon>
        <taxon>Pyrodinium</taxon>
    </lineage>
</organism>
<sequence length="472" mass="51275">MIDLYPVKVIFSVVVYCLAVSAVPIYNKEVFSGAAHAGIRLTKFPYPIATAFLQLGLVAVVLSVMNVVGHLTRRESGASWIFGPHFAYKLRVVAPVGLLFGLKYGLTNWGLQLMATGTHLLLQSTDLIWTVVTARLWNQEKLGCVELFAAVLATIGSVMIGLHAGQVLEAPMIPLLVNCLTPLVLALCISTLRSGAKELFRPDNRLQGSVTPAEFTAIKLFLSAFMALLLSFVLESGAINLKAGHRPPWWVALQEESAAEMLFLFVGGVFVLIFQVNITWLSGLTSAVTVGIVGGIKVVPQWLLNAAFLGMHINTALLNIGGAMLVLSASIIYAVSICQPNTLTFGRRGFEWKPRDMLEDDKDEPLLACEEDDEPTPLTTPTRRQGSKQRTGSKTRPGAEQRSRLVSEGSESLITLESALEVSLFLETDEDDTMEAVGSRRSSAPARAMTSTRSSGPRTSWLVTMKPWKSSA</sequence>
<dbReference type="AlphaFoldDB" id="A0A7R9ZX60"/>
<evidence type="ECO:0000256" key="1">
    <source>
        <dbReference type="SAM" id="MobiDB-lite"/>
    </source>
</evidence>
<dbReference type="Pfam" id="PF16913">
    <property type="entry name" value="PUNUT"/>
    <property type="match status" value="1"/>
</dbReference>
<feature type="transmembrane region" description="Helical" evidence="2">
    <location>
        <begin position="7"/>
        <end position="26"/>
    </location>
</feature>
<feature type="transmembrane region" description="Helical" evidence="2">
    <location>
        <begin position="261"/>
        <end position="278"/>
    </location>
</feature>
<feature type="region of interest" description="Disordered" evidence="1">
    <location>
        <begin position="432"/>
        <end position="472"/>
    </location>
</feature>
<feature type="transmembrane region" description="Helical" evidence="2">
    <location>
        <begin position="175"/>
        <end position="196"/>
    </location>
</feature>
<evidence type="ECO:0008006" key="4">
    <source>
        <dbReference type="Google" id="ProtNLM"/>
    </source>
</evidence>
<dbReference type="SUPFAM" id="SSF103481">
    <property type="entry name" value="Multidrug resistance efflux transporter EmrE"/>
    <property type="match status" value="1"/>
</dbReference>
<feature type="transmembrane region" description="Helical" evidence="2">
    <location>
        <begin position="284"/>
        <end position="304"/>
    </location>
</feature>
<dbReference type="EMBL" id="HBEG01003807">
    <property type="protein sequence ID" value="CAD8346489.1"/>
    <property type="molecule type" value="Transcribed_RNA"/>
</dbReference>
<proteinExistence type="predicted"/>
<evidence type="ECO:0000256" key="2">
    <source>
        <dbReference type="SAM" id="Phobius"/>
    </source>
</evidence>
<keyword evidence="2" id="KW-0812">Transmembrane</keyword>
<feature type="region of interest" description="Disordered" evidence="1">
    <location>
        <begin position="368"/>
        <end position="410"/>
    </location>
</feature>
<keyword evidence="2" id="KW-0472">Membrane</keyword>
<evidence type="ECO:0000313" key="3">
    <source>
        <dbReference type="EMBL" id="CAD8346489.1"/>
    </source>
</evidence>
<feature type="transmembrane region" description="Helical" evidence="2">
    <location>
        <begin position="147"/>
        <end position="168"/>
    </location>
</feature>
<protein>
    <recommendedName>
        <fullName evidence="4">Sugar phosphate transporter domain-containing protein</fullName>
    </recommendedName>
</protein>
<feature type="transmembrane region" description="Helical" evidence="2">
    <location>
        <begin position="216"/>
        <end position="241"/>
    </location>
</feature>